<dbReference type="Gene3D" id="3.30.450.20">
    <property type="entry name" value="PAS domain"/>
    <property type="match status" value="1"/>
</dbReference>
<dbReference type="SMART" id="SM00387">
    <property type="entry name" value="HATPase_c"/>
    <property type="match status" value="1"/>
</dbReference>
<keyword evidence="5" id="KW-0547">Nucleotide-binding</keyword>
<dbReference type="InterPro" id="IPR003594">
    <property type="entry name" value="HATPase_dom"/>
</dbReference>
<dbReference type="PANTHER" id="PTHR43065:SF10">
    <property type="entry name" value="PEROXIDE STRESS-ACTIVATED HISTIDINE KINASE MAK3"/>
    <property type="match status" value="1"/>
</dbReference>
<keyword evidence="4" id="KW-0808">Transferase</keyword>
<dbReference type="Gene3D" id="3.30.565.10">
    <property type="entry name" value="Histidine kinase-like ATPase, C-terminal domain"/>
    <property type="match status" value="1"/>
</dbReference>
<dbReference type="PANTHER" id="PTHR43065">
    <property type="entry name" value="SENSOR HISTIDINE KINASE"/>
    <property type="match status" value="1"/>
</dbReference>
<dbReference type="EMBL" id="AECZ01000017">
    <property type="protein sequence ID" value="EFL50615.1"/>
    <property type="molecule type" value="Genomic_DNA"/>
</dbReference>
<dbReference type="InterPro" id="IPR000014">
    <property type="entry name" value="PAS"/>
</dbReference>
<dbReference type="SUPFAM" id="SSF55874">
    <property type="entry name" value="ATPase domain of HSP90 chaperone/DNA topoisomerase II/histidine kinase"/>
    <property type="match status" value="1"/>
</dbReference>
<dbReference type="eggNOG" id="COG4191">
    <property type="taxonomic scope" value="Bacteria"/>
</dbReference>
<proteinExistence type="predicted"/>
<dbReference type="InterPro" id="IPR003661">
    <property type="entry name" value="HisK_dim/P_dom"/>
</dbReference>
<dbReference type="InterPro" id="IPR036890">
    <property type="entry name" value="HATPase_C_sf"/>
</dbReference>
<dbReference type="Gene3D" id="1.10.287.130">
    <property type="match status" value="1"/>
</dbReference>
<dbReference type="SMART" id="SM00388">
    <property type="entry name" value="HisKA"/>
    <property type="match status" value="1"/>
</dbReference>
<comment type="caution">
    <text evidence="11">The sequence shown here is derived from an EMBL/GenBank/DDBJ whole genome shotgun (WGS) entry which is preliminary data.</text>
</comment>
<evidence type="ECO:0000313" key="12">
    <source>
        <dbReference type="Proteomes" id="UP000006250"/>
    </source>
</evidence>
<sequence length="479" mass="53056">MDGIMSSQAKTSSGSAAPEAHKLPQHVLRLSPGPLRTMPFRRLTLDVARDGRESFMTPSRLRSCQAAPDPGRPDDGMAHPPTLEDLIGIEHSKLGFYQELRQKVQELQEAHEESEVRRQEIAAILDGITDIMMVLSKDLRIISVNHVFHELFNIPRPEGQHCYRIFREGEHPCPECPAHRSFKSNAVCRCMGTFKIGGVPRRFEMVASPIHNPDSPESRILIFKRDVTLETEYQSKYYQAEKMATIGMLAAGVAHEINNPLTAVYGLAEGIRRRLPAIQERVSEALYADVAEYTETILMECRRCRDIVRSMLSFSRPHTLAFSPVCLNEVVTDTLNILRGHLEACGKQGLRLTVNLFDPLPTVPGDEAQLKQVLLNILVNSMDAIAGEGEITITTHPENDNTVNLSVEDTGCGIPPENMDKLFNPFFTTKPVGKGIGIGLAACYGIVREHHGFIEVASEVGLGTHVTVKLPLDSGQPSE</sequence>
<evidence type="ECO:0000256" key="5">
    <source>
        <dbReference type="ARBA" id="ARBA00022741"/>
    </source>
</evidence>
<dbReference type="EC" id="2.7.13.3" evidence="2"/>
<dbReference type="SUPFAM" id="SSF47384">
    <property type="entry name" value="Homodimeric domain of signal transducing histidine kinase"/>
    <property type="match status" value="1"/>
</dbReference>
<evidence type="ECO:0000256" key="4">
    <source>
        <dbReference type="ARBA" id="ARBA00022679"/>
    </source>
</evidence>
<evidence type="ECO:0000256" key="7">
    <source>
        <dbReference type="ARBA" id="ARBA00022840"/>
    </source>
</evidence>
<dbReference type="Pfam" id="PF02518">
    <property type="entry name" value="HATPase_c"/>
    <property type="match status" value="1"/>
</dbReference>
<feature type="region of interest" description="Disordered" evidence="9">
    <location>
        <begin position="56"/>
        <end position="80"/>
    </location>
</feature>
<feature type="compositionally biased region" description="Polar residues" evidence="9">
    <location>
        <begin position="1"/>
        <end position="15"/>
    </location>
</feature>
<dbReference type="GO" id="GO:0005524">
    <property type="term" value="F:ATP binding"/>
    <property type="evidence" value="ECO:0007669"/>
    <property type="project" value="UniProtKB-KW"/>
</dbReference>
<dbReference type="CDD" id="cd00082">
    <property type="entry name" value="HisKA"/>
    <property type="match status" value="1"/>
</dbReference>
<keyword evidence="12" id="KW-1185">Reference proteome</keyword>
<dbReference type="PROSITE" id="PS50109">
    <property type="entry name" value="HIS_KIN"/>
    <property type="match status" value="1"/>
</dbReference>
<keyword evidence="6 11" id="KW-0418">Kinase</keyword>
<protein>
    <recommendedName>
        <fullName evidence="2">histidine kinase</fullName>
        <ecNumber evidence="2">2.7.13.3</ecNumber>
    </recommendedName>
</protein>
<keyword evidence="3" id="KW-0597">Phosphoprotein</keyword>
<dbReference type="GO" id="GO:0000155">
    <property type="term" value="F:phosphorelay sensor kinase activity"/>
    <property type="evidence" value="ECO:0007669"/>
    <property type="project" value="InterPro"/>
</dbReference>
<keyword evidence="7" id="KW-0067">ATP-binding</keyword>
<dbReference type="Proteomes" id="UP000006250">
    <property type="component" value="Unassembled WGS sequence"/>
</dbReference>
<evidence type="ECO:0000259" key="10">
    <source>
        <dbReference type="PROSITE" id="PS50109"/>
    </source>
</evidence>
<evidence type="ECO:0000256" key="8">
    <source>
        <dbReference type="ARBA" id="ARBA00023012"/>
    </source>
</evidence>
<dbReference type="InterPro" id="IPR036097">
    <property type="entry name" value="HisK_dim/P_sf"/>
</dbReference>
<evidence type="ECO:0000256" key="3">
    <source>
        <dbReference type="ARBA" id="ARBA00022553"/>
    </source>
</evidence>
<comment type="catalytic activity">
    <reaction evidence="1">
        <text>ATP + protein L-histidine = ADP + protein N-phospho-L-histidine.</text>
        <dbReference type="EC" id="2.7.13.3"/>
    </reaction>
</comment>
<feature type="region of interest" description="Disordered" evidence="9">
    <location>
        <begin position="1"/>
        <end position="23"/>
    </location>
</feature>
<dbReference type="SUPFAM" id="SSF55785">
    <property type="entry name" value="PYP-like sensor domain (PAS domain)"/>
    <property type="match status" value="1"/>
</dbReference>
<reference evidence="11 12" key="1">
    <citation type="submission" date="2010-08" db="EMBL/GenBank/DDBJ databases">
        <title>The draft genome of Desulfovibrio fructosovorans JJ.</title>
        <authorList>
            <consortium name="US DOE Joint Genome Institute (JGI-PGF)"/>
            <person name="Lucas S."/>
            <person name="Copeland A."/>
            <person name="Lapidus A."/>
            <person name="Cheng J.-F."/>
            <person name="Bruce D."/>
            <person name="Goodwin L."/>
            <person name="Pitluck S."/>
            <person name="Land M.L."/>
            <person name="Hauser L."/>
            <person name="Chang Y.-J."/>
            <person name="Jeffries C."/>
            <person name="Wall J.D."/>
            <person name="Stahl D.A."/>
            <person name="Arkin A.P."/>
            <person name="Dehal P."/>
            <person name="Stolyar S.M."/>
            <person name="Hazen T.C."/>
            <person name="Woyke T.J."/>
        </authorList>
    </citation>
    <scope>NUCLEOTIDE SEQUENCE [LARGE SCALE GENOMIC DNA]</scope>
    <source>
        <strain evidence="11 12">JJ</strain>
    </source>
</reference>
<evidence type="ECO:0000256" key="9">
    <source>
        <dbReference type="SAM" id="MobiDB-lite"/>
    </source>
</evidence>
<organism evidence="11 12">
    <name type="scientific">Solidesulfovibrio fructosivorans JJ]</name>
    <dbReference type="NCBI Taxonomy" id="596151"/>
    <lineage>
        <taxon>Bacteria</taxon>
        <taxon>Pseudomonadati</taxon>
        <taxon>Thermodesulfobacteriota</taxon>
        <taxon>Desulfovibrionia</taxon>
        <taxon>Desulfovibrionales</taxon>
        <taxon>Desulfovibrionaceae</taxon>
        <taxon>Solidesulfovibrio</taxon>
    </lineage>
</organism>
<feature type="domain" description="Histidine kinase" evidence="10">
    <location>
        <begin position="252"/>
        <end position="474"/>
    </location>
</feature>
<evidence type="ECO:0000256" key="2">
    <source>
        <dbReference type="ARBA" id="ARBA00012438"/>
    </source>
</evidence>
<dbReference type="PRINTS" id="PR00344">
    <property type="entry name" value="BCTRLSENSOR"/>
</dbReference>
<dbReference type="InterPro" id="IPR004358">
    <property type="entry name" value="Sig_transdc_His_kin-like_C"/>
</dbReference>
<dbReference type="CDD" id="cd00130">
    <property type="entry name" value="PAS"/>
    <property type="match status" value="1"/>
</dbReference>
<gene>
    <name evidence="11" type="ORF">DesfrDRAFT_2556</name>
</gene>
<evidence type="ECO:0000256" key="6">
    <source>
        <dbReference type="ARBA" id="ARBA00022777"/>
    </source>
</evidence>
<dbReference type="AlphaFoldDB" id="E1JYD6"/>
<evidence type="ECO:0000256" key="1">
    <source>
        <dbReference type="ARBA" id="ARBA00000085"/>
    </source>
</evidence>
<dbReference type="InterPro" id="IPR035965">
    <property type="entry name" value="PAS-like_dom_sf"/>
</dbReference>
<dbReference type="Pfam" id="PF00512">
    <property type="entry name" value="HisKA"/>
    <property type="match status" value="1"/>
</dbReference>
<keyword evidence="8" id="KW-0902">Two-component regulatory system</keyword>
<dbReference type="STRING" id="596151.DesfrDRAFT_2556"/>
<accession>E1JYD6</accession>
<name>E1JYD6_SOLFR</name>
<evidence type="ECO:0000313" key="11">
    <source>
        <dbReference type="EMBL" id="EFL50615.1"/>
    </source>
</evidence>
<dbReference type="InterPro" id="IPR005467">
    <property type="entry name" value="His_kinase_dom"/>
</dbReference>